<comment type="function">
    <text evidence="4">Catalyzes the reversible epimerization of cellobiose to 4-O-beta-D-glucopyranosyl-D-mannose (Glc-Man).</text>
</comment>
<organism evidence="5 6">
    <name type="scientific">Limisphaera ngatamarikiensis</name>
    <dbReference type="NCBI Taxonomy" id="1324935"/>
    <lineage>
        <taxon>Bacteria</taxon>
        <taxon>Pseudomonadati</taxon>
        <taxon>Verrucomicrobiota</taxon>
        <taxon>Verrucomicrobiia</taxon>
        <taxon>Limisphaerales</taxon>
        <taxon>Limisphaeraceae</taxon>
        <taxon>Limisphaera</taxon>
    </lineage>
</organism>
<evidence type="ECO:0000313" key="5">
    <source>
        <dbReference type="EMBL" id="NGO39992.1"/>
    </source>
</evidence>
<dbReference type="InterPro" id="IPR012341">
    <property type="entry name" value="6hp_glycosidase-like_sf"/>
</dbReference>
<dbReference type="RefSeq" id="WP_165108303.1">
    <property type="nucleotide sequence ID" value="NZ_JAAKYA010000077.1"/>
</dbReference>
<evidence type="ECO:0000313" key="6">
    <source>
        <dbReference type="Proteomes" id="UP000477311"/>
    </source>
</evidence>
<dbReference type="Pfam" id="PF07221">
    <property type="entry name" value="GlcNAc_2-epim"/>
    <property type="match status" value="1"/>
</dbReference>
<comment type="catalytic activity">
    <reaction evidence="1 4">
        <text>D-cellobiose = beta-D-glucosyl-(1-&gt;4)-D-mannopyranose</text>
        <dbReference type="Rhea" id="RHEA:23384"/>
        <dbReference type="ChEBI" id="CHEBI:17057"/>
        <dbReference type="ChEBI" id="CHEBI:47931"/>
        <dbReference type="EC" id="5.1.3.11"/>
    </reaction>
</comment>
<dbReference type="GO" id="GO:0005975">
    <property type="term" value="P:carbohydrate metabolic process"/>
    <property type="evidence" value="ECO:0007669"/>
    <property type="project" value="InterPro"/>
</dbReference>
<comment type="similarity">
    <text evidence="2">Belongs to the N-acylglucosamine 2-epimerase family.</text>
</comment>
<keyword evidence="3 4" id="KW-0413">Isomerase</keyword>
<evidence type="ECO:0000256" key="3">
    <source>
        <dbReference type="ARBA" id="ARBA00023235"/>
    </source>
</evidence>
<dbReference type="Proteomes" id="UP000477311">
    <property type="component" value="Unassembled WGS sequence"/>
</dbReference>
<dbReference type="InterPro" id="IPR028584">
    <property type="entry name" value="Cellobiose_2_epim"/>
</dbReference>
<evidence type="ECO:0000256" key="2">
    <source>
        <dbReference type="ARBA" id="ARBA00008558"/>
    </source>
</evidence>
<dbReference type="EC" id="5.1.3.11" evidence="4"/>
<evidence type="ECO:0000256" key="4">
    <source>
        <dbReference type="HAMAP-Rule" id="MF_00929"/>
    </source>
</evidence>
<reference evidence="5 6" key="1">
    <citation type="submission" date="2020-02" db="EMBL/GenBank/DDBJ databases">
        <title>Draft genome sequence of Limisphaera ngatamarikiensis NGM72.4T, a thermophilic Verrucomicrobia grouped in subdivision 3.</title>
        <authorList>
            <person name="Carere C.R."/>
            <person name="Steen J."/>
            <person name="Hugenholtz P."/>
            <person name="Stott M.B."/>
        </authorList>
    </citation>
    <scope>NUCLEOTIDE SEQUENCE [LARGE SCALE GENOMIC DNA]</scope>
    <source>
        <strain evidence="5 6">NGM72.4</strain>
    </source>
</reference>
<dbReference type="SUPFAM" id="SSF48208">
    <property type="entry name" value="Six-hairpin glycosidases"/>
    <property type="match status" value="1"/>
</dbReference>
<dbReference type="Gene3D" id="1.50.10.10">
    <property type="match status" value="1"/>
</dbReference>
<gene>
    <name evidence="5" type="ORF">G4L39_11405</name>
</gene>
<protein>
    <recommendedName>
        <fullName evidence="4">Cellobiose 2-epimerase</fullName>
        <shortName evidence="4">CE</shortName>
        <ecNumber evidence="4">5.1.3.11</ecNumber>
    </recommendedName>
</protein>
<dbReference type="HAMAP" id="MF_00929">
    <property type="entry name" value="Cellobiose_2_epim"/>
    <property type="match status" value="1"/>
</dbReference>
<sequence length="403" mass="46274">MNEKERIQWAEEVERHLFRHILPFWSGPAVDRDQGGFHGWLSDTGQPDPARPRGLVLNTRILWTFAAVTDLRPEAEFHTLADRALEWVRGRFWDAEHGGGFWHVDRAGQVRNDTKQVYGQAFGVYSLAQYHLAFGDPAVLERARQWYRTVEAHAHDEEHGGYREAFVRDWSRPAPSLVGGTEVGAVKSMNTHLHVLEAWATLYRARPDDGLGRRVRELLTLFLDKILDGQTHHLRPYFSADWRPLGENTYTYGHDIEAAWLLCEAADALGDADLKQRLERVAVRIAEAVLKEAVGSDGGVAYEGRDGRVIGPHRDWWVQAEALVGFLHAWELSRREEFLKAARAVWDFILTRVADRVHGDWFWRVSERGEPDRSLPKLSEWKGPYHSARACMETVRRLRKLPG</sequence>
<dbReference type="InterPro" id="IPR010819">
    <property type="entry name" value="AGE/CE"/>
</dbReference>
<dbReference type="GO" id="GO:0047736">
    <property type="term" value="F:cellobiose epimerase activity"/>
    <property type="evidence" value="ECO:0007669"/>
    <property type="project" value="UniProtKB-UniRule"/>
</dbReference>
<dbReference type="InterPro" id="IPR008928">
    <property type="entry name" value="6-hairpin_glycosidase_sf"/>
</dbReference>
<name>A0A6M1RZ06_9BACT</name>
<comment type="similarity">
    <text evidence="4">Belongs to the cellobiose 2-epimerase family.</text>
</comment>
<dbReference type="AlphaFoldDB" id="A0A6M1RZ06"/>
<dbReference type="PANTHER" id="PTHR15108">
    <property type="entry name" value="N-ACYLGLUCOSAMINE-2-EPIMERASE"/>
    <property type="match status" value="1"/>
</dbReference>
<comment type="caution">
    <text evidence="5">The sequence shown here is derived from an EMBL/GenBank/DDBJ whole genome shotgun (WGS) entry which is preliminary data.</text>
</comment>
<keyword evidence="6" id="KW-1185">Reference proteome</keyword>
<dbReference type="EMBL" id="JAAKYA010000077">
    <property type="protein sequence ID" value="NGO39992.1"/>
    <property type="molecule type" value="Genomic_DNA"/>
</dbReference>
<evidence type="ECO:0000256" key="1">
    <source>
        <dbReference type="ARBA" id="ARBA00001470"/>
    </source>
</evidence>
<accession>A0A6M1RZ06</accession>
<proteinExistence type="inferred from homology"/>